<feature type="compositionally biased region" description="Polar residues" evidence="1">
    <location>
        <begin position="848"/>
        <end position="859"/>
    </location>
</feature>
<dbReference type="OrthoDB" id="4870814at2759"/>
<dbReference type="HOGENOM" id="CLU_265560_0_0_1"/>
<evidence type="ECO:0000313" key="3">
    <source>
        <dbReference type="Proteomes" id="UP000030106"/>
    </source>
</evidence>
<evidence type="ECO:0000313" key="2">
    <source>
        <dbReference type="EMBL" id="KGQ09783.1"/>
    </source>
</evidence>
<feature type="region of interest" description="Disordered" evidence="1">
    <location>
        <begin position="1069"/>
        <end position="1140"/>
    </location>
</feature>
<dbReference type="EMBL" id="ANFO01000403">
    <property type="protein sequence ID" value="KGQ09783.1"/>
    <property type="molecule type" value="Genomic_DNA"/>
</dbReference>
<dbReference type="Proteomes" id="UP000030106">
    <property type="component" value="Unassembled WGS sequence"/>
</dbReference>
<sequence length="1253" mass="138955">MSSTTQEQLDNIAWLEQERRRIKNEEIETARRSTELSIQRCQTELGITDPTITSTIASEVLRAEEAERLQVAAVRLYSREIQRLVSTGGQPLPGVHVIDGARRINDVRRELTRAQVELESGRQERRYRLCRYINQCRIESTRIKGRECGFTLRNEIVSECAHRPVYDGVGHIVAFGAKYLRVGGADDYLTVHNPAYPRVSIVRNIALNFRNIKVKGNTIAIRALKNAHGYAYAFMMGDRQEFPFSRLEPGLLREVPVAKRQPVTARIRDFAVDAGHGRGYALAVQGHGDDAPFHGIASYNRVSEISPNEFFDTTHLSDEKCRMADFNFQLIYGKLPIEMEIEVGTILIEHARYYFGARLFCTECSPLNVRYTDIMQALGLRRFHTVEPASFNPSLAAATWKFDLWSWKAAEEELKRQGQWFVNKDTMQEDPEAERRPIHEDPEEPLPSLAIVQAVPTVHEDPAAFEAIRQPTHSAQSHSGPVLWPQTSESIEWSSGSYLTGNTGTTDTGASSGLGYSESDQTQSNSSTFQSRSPTGSSSESSASITREASRAFIVSDEQLTDSSVCSESRVWQGSVAVGAFREEEDSRAMPPPKLPKSISSSQQTSSAESSANLSSESDVTHVSMDVDSLPRPPSDAKGNRPTSSFSLGELDPSTQTELPATNFYYEQRDGRVSEHWPVSDSSPACALWSDPGLRLHEAVPSTEEVSQTSMIYDRKGKRPASLTWDAQPKRPSPLRQTLTPEETIGDIIPPSALSVDYRGMSQPLHAPPNDASPKTARPSWPDLNQQFCSRNSAAIQSSHEDFTPFSPRPGHSESNSTSSKPPVAWQQQNHSPAPNNDSGMFVLPDLSHTSRSYASPSNVPEPGTELAVDNQRPTQLMRASRSNAAPLSSVIHIDRVEDGKHSETETLTATFKLTLEGSQWPVLHTIPAQAKFHHEKLPQSTNGASRPWSNTNSVEKLTSNTPRSKKTPEHEQQMRPPVPAPSPGRRQDHLRQQHRTHASQTESFTQTEPASTHILRQSGSESGYHNKTVYNYVELVQERPGEQQRQPSLVQTRLPPEKVSKDDWQASMGYSQANGNKSANLLNVKKPAKTKQISTPVTRNLKGQQESNTTRLQLSQDERKEQKTSPISKPTQATRATAAQSSSILDTLLSNIALVPGPHVTSTPNAGSASDAPSTVHLINNSQILPARNVHESSTFSRERLTQHTAYLTATPHQVAPQQAARMTIAELTSPNSTFSSESDSEKKSKQRPWQL</sequence>
<feature type="compositionally biased region" description="Polar residues" evidence="1">
    <location>
        <begin position="1069"/>
        <end position="1082"/>
    </location>
</feature>
<feature type="compositionally biased region" description="Polar residues" evidence="1">
    <location>
        <begin position="939"/>
        <end position="963"/>
    </location>
</feature>
<name>A0A0A2VQB5_BEABA</name>
<feature type="compositionally biased region" description="Polar residues" evidence="1">
    <location>
        <begin position="518"/>
        <end position="530"/>
    </location>
</feature>
<feature type="compositionally biased region" description="Polar residues" evidence="1">
    <location>
        <begin position="999"/>
        <end position="1025"/>
    </location>
</feature>
<gene>
    <name evidence="2" type="ORF">BBAD15_g4886</name>
</gene>
<comment type="caution">
    <text evidence="2">The sequence shown here is derived from an EMBL/GenBank/DDBJ whole genome shotgun (WGS) entry which is preliminary data.</text>
</comment>
<dbReference type="AlphaFoldDB" id="A0A0A2VQB5"/>
<feature type="region of interest" description="Disordered" evidence="1">
    <location>
        <begin position="582"/>
        <end position="662"/>
    </location>
</feature>
<feature type="region of interest" description="Disordered" evidence="1">
    <location>
        <begin position="700"/>
        <end position="867"/>
    </location>
</feature>
<feature type="compositionally biased region" description="Polar residues" evidence="1">
    <location>
        <begin position="495"/>
        <end position="511"/>
    </location>
</feature>
<organism evidence="2 3">
    <name type="scientific">Beauveria bassiana D1-5</name>
    <dbReference type="NCBI Taxonomy" id="1245745"/>
    <lineage>
        <taxon>Eukaryota</taxon>
        <taxon>Fungi</taxon>
        <taxon>Dikarya</taxon>
        <taxon>Ascomycota</taxon>
        <taxon>Pezizomycotina</taxon>
        <taxon>Sordariomycetes</taxon>
        <taxon>Hypocreomycetidae</taxon>
        <taxon>Hypocreales</taxon>
        <taxon>Cordycipitaceae</taxon>
        <taxon>Beauveria</taxon>
    </lineage>
</organism>
<proteinExistence type="predicted"/>
<feature type="compositionally biased region" description="Polar residues" evidence="1">
    <location>
        <begin position="813"/>
        <end position="839"/>
    </location>
</feature>
<evidence type="ECO:0000256" key="1">
    <source>
        <dbReference type="SAM" id="MobiDB-lite"/>
    </source>
</evidence>
<feature type="region of interest" description="Disordered" evidence="1">
    <location>
        <begin position="1040"/>
        <end position="1059"/>
    </location>
</feature>
<feature type="compositionally biased region" description="Polar residues" evidence="1">
    <location>
        <begin position="783"/>
        <end position="798"/>
    </location>
</feature>
<feature type="compositionally biased region" description="Low complexity" evidence="1">
    <location>
        <begin position="531"/>
        <end position="545"/>
    </location>
</feature>
<protein>
    <submittedName>
        <fullName evidence="2">Uncharacterized protein</fullName>
    </submittedName>
</protein>
<feature type="region of interest" description="Disordered" evidence="1">
    <location>
        <begin position="1225"/>
        <end position="1253"/>
    </location>
</feature>
<dbReference type="eggNOG" id="ENOG502S5ER">
    <property type="taxonomic scope" value="Eukaryota"/>
</dbReference>
<feature type="region of interest" description="Disordered" evidence="1">
    <location>
        <begin position="495"/>
        <end position="545"/>
    </location>
</feature>
<feature type="compositionally biased region" description="Polar residues" evidence="1">
    <location>
        <begin position="1092"/>
        <end position="1116"/>
    </location>
</feature>
<feature type="compositionally biased region" description="Polar residues" evidence="1">
    <location>
        <begin position="641"/>
        <end position="660"/>
    </location>
</feature>
<reference evidence="2 3" key="1">
    <citation type="submission" date="2012-10" db="EMBL/GenBank/DDBJ databases">
        <title>Genome sequencing and analysis of entomopathogenic fungi Beauveria bassiana D1-5.</title>
        <authorList>
            <person name="Li Q."/>
            <person name="Wang L."/>
            <person name="Zhang Z."/>
            <person name="Wang Q."/>
            <person name="Ren J."/>
            <person name="Wang M."/>
            <person name="Xu W."/>
            <person name="Wang J."/>
            <person name="Lu Y."/>
            <person name="Du Q."/>
            <person name="Sun Z."/>
        </authorList>
    </citation>
    <scope>NUCLEOTIDE SEQUENCE [LARGE SCALE GENOMIC DNA]</scope>
    <source>
        <strain evidence="2 3">D1-5</strain>
    </source>
</reference>
<feature type="region of interest" description="Disordered" evidence="1">
    <location>
        <begin position="420"/>
        <end position="444"/>
    </location>
</feature>
<feature type="region of interest" description="Disordered" evidence="1">
    <location>
        <begin position="936"/>
        <end position="1025"/>
    </location>
</feature>
<feature type="compositionally biased region" description="Low complexity" evidence="1">
    <location>
        <begin position="596"/>
        <end position="618"/>
    </location>
</feature>
<accession>A0A0A2VQB5</accession>